<keyword evidence="3" id="KW-1185">Reference proteome</keyword>
<dbReference type="InterPro" id="IPR052703">
    <property type="entry name" value="Aromatic_CoA_ox/epox"/>
</dbReference>
<dbReference type="AlphaFoldDB" id="A0A2W0H7N1"/>
<dbReference type="NCBIfam" id="TIGR02158">
    <property type="entry name" value="PA_CoA_Oxy3"/>
    <property type="match status" value="1"/>
</dbReference>
<accession>A0A2W0H7N1</accession>
<dbReference type="InterPro" id="IPR011882">
    <property type="entry name" value="PaaC"/>
</dbReference>
<comment type="caution">
    <text evidence="2">The sequence shown here is derived from an EMBL/GenBank/DDBJ whole genome shotgun (WGS) entry which is preliminary data.</text>
</comment>
<dbReference type="Proteomes" id="UP000248066">
    <property type="component" value="Unassembled WGS sequence"/>
</dbReference>
<dbReference type="InterPro" id="IPR012347">
    <property type="entry name" value="Ferritin-like"/>
</dbReference>
<gene>
    <name evidence="2" type="primary">paaI</name>
    <name evidence="2" type="ORF">CR205_04470</name>
</gene>
<organism evidence="2 3">
    <name type="scientific">Alteribacter lacisalsi</name>
    <dbReference type="NCBI Taxonomy" id="2045244"/>
    <lineage>
        <taxon>Bacteria</taxon>
        <taxon>Bacillati</taxon>
        <taxon>Bacillota</taxon>
        <taxon>Bacilli</taxon>
        <taxon>Bacillales</taxon>
        <taxon>Bacillaceae</taxon>
        <taxon>Alteribacter</taxon>
    </lineage>
</organism>
<proteinExistence type="predicted"/>
<dbReference type="Pfam" id="PF05138">
    <property type="entry name" value="PaaA_PaaC"/>
    <property type="match status" value="1"/>
</dbReference>
<feature type="region of interest" description="Disordered" evidence="1">
    <location>
        <begin position="233"/>
        <end position="252"/>
    </location>
</feature>
<evidence type="ECO:0000313" key="2">
    <source>
        <dbReference type="EMBL" id="PYZ97854.1"/>
    </source>
</evidence>
<dbReference type="PIRSF" id="PIRSF037834">
    <property type="entry name" value="PA_CoA_Oase3"/>
    <property type="match status" value="1"/>
</dbReference>
<dbReference type="InterPro" id="IPR009078">
    <property type="entry name" value="Ferritin-like_SF"/>
</dbReference>
<sequence>MIRVTFENAESIKLNRDALGACKVLLYQLADDDFLLAYRGSEWLGLAPHIEEDVAFSSISQDTMGHAVMYYQLLEELGEGEADRISHLRTPSEFQNAILLEMKNGEGSYIEKPDYDWAFAVVRNLFYDYAKAIRLQSLKQSSYQPLAHMARRIISEEYYHLMHWEMWFRQLMTSTPEARERMENAVRRVWNEFGGVLSLGPEGQKITGAGLIEAESLLTERWLEKVSRILDETGFNPEGEPGMKTGNGRAGEHTEDLDEALAILSEVYRKDPAASW</sequence>
<dbReference type="Gene3D" id="1.20.1260.10">
    <property type="match status" value="1"/>
</dbReference>
<dbReference type="GO" id="GO:0005829">
    <property type="term" value="C:cytosol"/>
    <property type="evidence" value="ECO:0007669"/>
    <property type="project" value="TreeGrafter"/>
</dbReference>
<dbReference type="SUPFAM" id="SSF47240">
    <property type="entry name" value="Ferritin-like"/>
    <property type="match status" value="1"/>
</dbReference>
<reference evidence="2 3" key="1">
    <citation type="submission" date="2017-10" db="EMBL/GenBank/DDBJ databases">
        <title>Bacillus sp. nov., a halophilic bacterium isolated from a Yangshapao Lake.</title>
        <authorList>
            <person name="Wang H."/>
        </authorList>
    </citation>
    <scope>NUCLEOTIDE SEQUENCE [LARGE SCALE GENOMIC DNA]</scope>
    <source>
        <strain evidence="2 3">YSP-3</strain>
    </source>
</reference>
<name>A0A2W0H7N1_9BACI</name>
<dbReference type="EMBL" id="PDOF01000001">
    <property type="protein sequence ID" value="PYZ97854.1"/>
    <property type="molecule type" value="Genomic_DNA"/>
</dbReference>
<dbReference type="GO" id="GO:0010124">
    <property type="term" value="P:phenylacetate catabolic process"/>
    <property type="evidence" value="ECO:0007669"/>
    <property type="project" value="InterPro"/>
</dbReference>
<protein>
    <submittedName>
        <fullName evidence="2">Phenylacetate-CoA oxygenase subunit PaaI</fullName>
    </submittedName>
</protein>
<evidence type="ECO:0000313" key="3">
    <source>
        <dbReference type="Proteomes" id="UP000248066"/>
    </source>
</evidence>
<dbReference type="OrthoDB" id="9789947at2"/>
<dbReference type="PANTHER" id="PTHR30458:SF0">
    <property type="entry name" value="1,2-PHENYLACETYL-COA EPOXIDASE, SUBUNIT C"/>
    <property type="match status" value="1"/>
</dbReference>
<dbReference type="InterPro" id="IPR007814">
    <property type="entry name" value="PaaA_PaaC"/>
</dbReference>
<dbReference type="RefSeq" id="WP_110517356.1">
    <property type="nucleotide sequence ID" value="NZ_PDOF01000001.1"/>
</dbReference>
<evidence type="ECO:0000256" key="1">
    <source>
        <dbReference type="SAM" id="MobiDB-lite"/>
    </source>
</evidence>
<dbReference type="PANTHER" id="PTHR30458">
    <property type="entry name" value="PHENYLACETIC ACID DEGRADATION PROTEIN PAA"/>
    <property type="match status" value="1"/>
</dbReference>